<feature type="transmembrane region" description="Helical" evidence="1">
    <location>
        <begin position="23"/>
        <end position="44"/>
    </location>
</feature>
<accession>A0A0G1PIY8</accession>
<reference evidence="2 3" key="1">
    <citation type="journal article" date="2015" name="Nature">
        <title>rRNA introns, odd ribosomes, and small enigmatic genomes across a large radiation of phyla.</title>
        <authorList>
            <person name="Brown C.T."/>
            <person name="Hug L.A."/>
            <person name="Thomas B.C."/>
            <person name="Sharon I."/>
            <person name="Castelle C.J."/>
            <person name="Singh A."/>
            <person name="Wilkins M.J."/>
            <person name="Williams K.H."/>
            <person name="Banfield J.F."/>
        </authorList>
    </citation>
    <scope>NUCLEOTIDE SEQUENCE [LARGE SCALE GENOMIC DNA]</scope>
</reference>
<protein>
    <submittedName>
        <fullName evidence="2">Uncharacterized protein</fullName>
    </submittedName>
</protein>
<keyword evidence="1" id="KW-0812">Transmembrane</keyword>
<dbReference type="Proteomes" id="UP000034794">
    <property type="component" value="Unassembled WGS sequence"/>
</dbReference>
<sequence length="126" mass="14011">MSRKIEVEYNDLEKTKKFVEKNWRIALVIAGAAGAVGAAIWLTARYLREKRKRDINHESALRMIEDEVEASKGKTAVVLETGTYLGQIAGEEGEVAMSELSSQMEEGEAKEALEVLKSVITANRKK</sequence>
<keyword evidence="1" id="KW-0472">Membrane</keyword>
<proteinExistence type="predicted"/>
<gene>
    <name evidence="2" type="ORF">UX47_C0008G0004</name>
</gene>
<keyword evidence="1" id="KW-1133">Transmembrane helix</keyword>
<name>A0A0G1PIY8_9BACT</name>
<dbReference type="AlphaFoldDB" id="A0A0G1PIY8"/>
<evidence type="ECO:0000313" key="3">
    <source>
        <dbReference type="Proteomes" id="UP000034794"/>
    </source>
</evidence>
<comment type="caution">
    <text evidence="2">The sequence shown here is derived from an EMBL/GenBank/DDBJ whole genome shotgun (WGS) entry which is preliminary data.</text>
</comment>
<organism evidence="2 3">
    <name type="scientific">Candidatus Collierbacteria bacterium GW2011_GWA2_46_26</name>
    <dbReference type="NCBI Taxonomy" id="1618381"/>
    <lineage>
        <taxon>Bacteria</taxon>
        <taxon>Candidatus Collieribacteriota</taxon>
    </lineage>
</organism>
<evidence type="ECO:0000313" key="2">
    <source>
        <dbReference type="EMBL" id="KKU32647.1"/>
    </source>
</evidence>
<dbReference type="EMBL" id="LCMI01000008">
    <property type="protein sequence ID" value="KKU32647.1"/>
    <property type="molecule type" value="Genomic_DNA"/>
</dbReference>
<evidence type="ECO:0000256" key="1">
    <source>
        <dbReference type="SAM" id="Phobius"/>
    </source>
</evidence>